<dbReference type="Proteomes" id="UP000828768">
    <property type="component" value="Segment"/>
</dbReference>
<name>A0AAE8XFK6_9CAUD</name>
<accession>A0AAE8XFK6</accession>
<evidence type="ECO:0000313" key="1">
    <source>
        <dbReference type="EMBL" id="UAW01087.1"/>
    </source>
</evidence>
<dbReference type="EMBL" id="MZ803112">
    <property type="protein sequence ID" value="UAW01087.1"/>
    <property type="molecule type" value="Genomic_DNA"/>
</dbReference>
<gene>
    <name evidence="1" type="ORF">STIP28_45</name>
</gene>
<proteinExistence type="predicted"/>
<organism evidence="1 2">
    <name type="scientific">Synechococcus T7-like virus S-TIP28</name>
    <dbReference type="NCBI Taxonomy" id="1332140"/>
    <lineage>
        <taxon>Viruses</taxon>
        <taxon>Duplodnaviria</taxon>
        <taxon>Heunggongvirae</taxon>
        <taxon>Uroviricota</taxon>
        <taxon>Caudoviricetes</taxon>
        <taxon>Autographivirales</taxon>
        <taxon>Autographivirales incertae sedis</taxon>
        <taxon>Tiranvirus</taxon>
        <taxon>Tiranvirus STIP28</taxon>
    </lineage>
</organism>
<sequence>MKQYRPASVGDAVQVANNLRPEDLQELEGLGHTPLGVPFSVLASDVAVAFFTKEGAIAGVAGIVPDPREGVGIIWMLCTPEVQKEPFTFVRQAKKWLADEQRNYRLLWNLADARNHFHHKLLKMLGFKALSSIPMQPYGLPYLEIVKLCAYPQQQLEQVQQQPQQVSKLQDSP</sequence>
<evidence type="ECO:0000313" key="2">
    <source>
        <dbReference type="Proteomes" id="UP000828768"/>
    </source>
</evidence>
<reference evidence="1" key="1">
    <citation type="submission" date="2021-08" db="EMBL/GenBank/DDBJ databases">
        <authorList>
            <person name="Shitrit D."/>
            <person name="Kirzner S."/>
            <person name="Dekel-Bird N.P."/>
            <person name="Avrani S."/>
            <person name="Sabehi G."/>
            <person name="Perkarsky I."/>
            <person name="Peleg M."/>
            <person name="Tahan R."/>
            <person name="Kondratyeva K."/>
            <person name="Lindell D."/>
        </authorList>
    </citation>
    <scope>NUCLEOTIDE SEQUENCE</scope>
</reference>
<protein>
    <recommendedName>
        <fullName evidence="3">Gp42</fullName>
    </recommendedName>
</protein>
<evidence type="ECO:0008006" key="3">
    <source>
        <dbReference type="Google" id="ProtNLM"/>
    </source>
</evidence>
<keyword evidence="2" id="KW-1185">Reference proteome</keyword>